<comment type="caution">
    <text evidence="2">The sequence shown here is derived from an EMBL/GenBank/DDBJ whole genome shotgun (WGS) entry which is preliminary data.</text>
</comment>
<proteinExistence type="predicted"/>
<sequence>MAWAVHKLSRNVKSGHTFAEWDAALRQPFEHLSVYNEWLQRIDPHSKFNKDSLAQLNALVNRVQMVVEANQHPRGMLKRISTLARGVIRRASSAQLLIENNNAMSATSPRYPSNPSTPISIITTEYSYTTTPTSTVRPQLPATKGHGSAVEKDKDVGDTKSVQNAGPAEPQEQITSLDGESSAIYTAVPLSHQHRGSNSDMGSIGSMTLAPSTESLSTKDVTAAVADAKKVIHQRSAASQKFLDEREARKATLRLGAQTFIQSKAESLQAQSPTFVSRPSIDRLRTITRREAENKPPVKSLISFWEQTTEPIEV</sequence>
<protein>
    <submittedName>
        <fullName evidence="2">Uncharacterized protein</fullName>
    </submittedName>
</protein>
<evidence type="ECO:0000256" key="1">
    <source>
        <dbReference type="SAM" id="MobiDB-lite"/>
    </source>
</evidence>
<dbReference type="Proteomes" id="UP000696485">
    <property type="component" value="Unassembled WGS sequence"/>
</dbReference>
<evidence type="ECO:0000313" key="3">
    <source>
        <dbReference type="Proteomes" id="UP000696485"/>
    </source>
</evidence>
<gene>
    <name evidence="2" type="ORF">BG006_011242</name>
</gene>
<organism evidence="2 3">
    <name type="scientific">Podila minutissima</name>
    <dbReference type="NCBI Taxonomy" id="64525"/>
    <lineage>
        <taxon>Eukaryota</taxon>
        <taxon>Fungi</taxon>
        <taxon>Fungi incertae sedis</taxon>
        <taxon>Mucoromycota</taxon>
        <taxon>Mortierellomycotina</taxon>
        <taxon>Mortierellomycetes</taxon>
        <taxon>Mortierellales</taxon>
        <taxon>Mortierellaceae</taxon>
        <taxon>Podila</taxon>
    </lineage>
</organism>
<keyword evidence="3" id="KW-1185">Reference proteome</keyword>
<name>A0A9P5ST66_9FUNG</name>
<dbReference type="EMBL" id="JAAAUY010000095">
    <property type="protein sequence ID" value="KAF9335554.1"/>
    <property type="molecule type" value="Genomic_DNA"/>
</dbReference>
<feature type="compositionally biased region" description="Basic and acidic residues" evidence="1">
    <location>
        <begin position="149"/>
        <end position="158"/>
    </location>
</feature>
<feature type="region of interest" description="Disordered" evidence="1">
    <location>
        <begin position="130"/>
        <end position="176"/>
    </location>
</feature>
<reference evidence="2" key="1">
    <citation type="journal article" date="2020" name="Fungal Divers.">
        <title>Resolving the Mortierellaceae phylogeny through synthesis of multi-gene phylogenetics and phylogenomics.</title>
        <authorList>
            <person name="Vandepol N."/>
            <person name="Liber J."/>
            <person name="Desiro A."/>
            <person name="Na H."/>
            <person name="Kennedy M."/>
            <person name="Barry K."/>
            <person name="Grigoriev I.V."/>
            <person name="Miller A.N."/>
            <person name="O'Donnell K."/>
            <person name="Stajich J.E."/>
            <person name="Bonito G."/>
        </authorList>
    </citation>
    <scope>NUCLEOTIDE SEQUENCE</scope>
    <source>
        <strain evidence="2">NVP1</strain>
    </source>
</reference>
<accession>A0A9P5ST66</accession>
<evidence type="ECO:0000313" key="2">
    <source>
        <dbReference type="EMBL" id="KAF9335554.1"/>
    </source>
</evidence>
<dbReference type="AlphaFoldDB" id="A0A9P5ST66"/>